<dbReference type="Pfam" id="PF00005">
    <property type="entry name" value="ABC_tran"/>
    <property type="match status" value="1"/>
</dbReference>
<keyword evidence="3" id="KW-0813">Transport</keyword>
<comment type="subcellular location">
    <subcellularLocation>
        <location evidence="1">Cell inner membrane</location>
        <topology evidence="1">Peripheral membrane protein</topology>
    </subcellularLocation>
</comment>
<dbReference type="PROSITE" id="PS00211">
    <property type="entry name" value="ABC_TRANSPORTER_1"/>
    <property type="match status" value="1"/>
</dbReference>
<evidence type="ECO:0000256" key="7">
    <source>
        <dbReference type="ARBA" id="ARBA00022970"/>
    </source>
</evidence>
<dbReference type="GO" id="GO:0005886">
    <property type="term" value="C:plasma membrane"/>
    <property type="evidence" value="ECO:0007669"/>
    <property type="project" value="UniProtKB-SubCell"/>
</dbReference>
<keyword evidence="4" id="KW-1003">Cell membrane</keyword>
<comment type="caution">
    <text evidence="10">The sequence shown here is derived from an EMBL/GenBank/DDBJ whole genome shotgun (WGS) entry which is preliminary data.</text>
</comment>
<evidence type="ECO:0000313" key="10">
    <source>
        <dbReference type="EMBL" id="MRL38818.1"/>
    </source>
</evidence>
<evidence type="ECO:0000256" key="4">
    <source>
        <dbReference type="ARBA" id="ARBA00022475"/>
    </source>
</evidence>
<dbReference type="RefSeq" id="WP_135699535.1">
    <property type="nucleotide sequence ID" value="NZ_CAXOCO010000009.1"/>
</dbReference>
<sequence>MICFENVSKTLGSQRVLANFDFQVSKGEKIAVIGPSGSGKSTFLRVIMALTNIDDGKVTLDGKVLWRSENGIALHPKSRAHLHEMRALVGLVFQSFNLFPNMTALHNVAAGPRHVLKLSNDAALKRAREMLEQVGLGDKLHNYPASMSGGQQQRVAIARAMAMQPRILLFDEPTSALDPERVGEVLNVMKMLAQSQELTIIVVTHQMAVASAIADRICFMEGGRIVEESTPATISDAEKYPRSSTFINSLL</sequence>
<dbReference type="InterPro" id="IPR030679">
    <property type="entry name" value="ABC_ATPase_HisP-typ"/>
</dbReference>
<name>A0A9J6S6T9_KLEPN</name>
<dbReference type="InterPro" id="IPR003593">
    <property type="entry name" value="AAA+_ATPase"/>
</dbReference>
<dbReference type="PROSITE" id="PS50893">
    <property type="entry name" value="ABC_TRANSPORTER_2"/>
    <property type="match status" value="1"/>
</dbReference>
<gene>
    <name evidence="10" type="ORF">GJJ18_25925</name>
</gene>
<accession>A0A9J6S6T9</accession>
<evidence type="ECO:0000256" key="3">
    <source>
        <dbReference type="ARBA" id="ARBA00022448"/>
    </source>
</evidence>
<dbReference type="GO" id="GO:0016887">
    <property type="term" value="F:ATP hydrolysis activity"/>
    <property type="evidence" value="ECO:0007669"/>
    <property type="project" value="InterPro"/>
</dbReference>
<organism evidence="10">
    <name type="scientific">Klebsiella pneumoniae</name>
    <dbReference type="NCBI Taxonomy" id="573"/>
    <lineage>
        <taxon>Bacteria</taxon>
        <taxon>Pseudomonadati</taxon>
        <taxon>Pseudomonadota</taxon>
        <taxon>Gammaproteobacteria</taxon>
        <taxon>Enterobacterales</taxon>
        <taxon>Enterobacteriaceae</taxon>
        <taxon>Klebsiella/Raoultella group</taxon>
        <taxon>Klebsiella</taxon>
        <taxon>Klebsiella pneumoniae complex</taxon>
    </lineage>
</organism>
<evidence type="ECO:0000256" key="1">
    <source>
        <dbReference type="ARBA" id="ARBA00004417"/>
    </source>
</evidence>
<feature type="domain" description="ABC transporter" evidence="9">
    <location>
        <begin position="2"/>
        <end position="247"/>
    </location>
</feature>
<proteinExistence type="inferred from homology"/>
<dbReference type="InterPro" id="IPR003439">
    <property type="entry name" value="ABC_transporter-like_ATP-bd"/>
</dbReference>
<keyword evidence="7" id="KW-0029">Amino-acid transport</keyword>
<dbReference type="InterPro" id="IPR050086">
    <property type="entry name" value="MetN_ABC_transporter-like"/>
</dbReference>
<dbReference type="GO" id="GO:0005524">
    <property type="term" value="F:ATP binding"/>
    <property type="evidence" value="ECO:0007669"/>
    <property type="project" value="UniProtKB-KW"/>
</dbReference>
<dbReference type="PANTHER" id="PTHR43166:SF9">
    <property type="entry name" value="GLUTAMATE_ASPARTATE IMPORT ATP-BINDING PROTEIN GLTL"/>
    <property type="match status" value="1"/>
</dbReference>
<dbReference type="GO" id="GO:0015424">
    <property type="term" value="F:ABC-type amino acid transporter activity"/>
    <property type="evidence" value="ECO:0007669"/>
    <property type="project" value="InterPro"/>
</dbReference>
<protein>
    <submittedName>
        <fullName evidence="10">ATP-binding cassette domain-containing protein</fullName>
    </submittedName>
</protein>
<dbReference type="InterPro" id="IPR027417">
    <property type="entry name" value="P-loop_NTPase"/>
</dbReference>
<keyword evidence="5" id="KW-0547">Nucleotide-binding</keyword>
<evidence type="ECO:0000256" key="6">
    <source>
        <dbReference type="ARBA" id="ARBA00022840"/>
    </source>
</evidence>
<evidence type="ECO:0000256" key="2">
    <source>
        <dbReference type="ARBA" id="ARBA00005417"/>
    </source>
</evidence>
<evidence type="ECO:0000256" key="5">
    <source>
        <dbReference type="ARBA" id="ARBA00022741"/>
    </source>
</evidence>
<dbReference type="Gene3D" id="3.40.50.300">
    <property type="entry name" value="P-loop containing nucleotide triphosphate hydrolases"/>
    <property type="match status" value="1"/>
</dbReference>
<dbReference type="EMBL" id="WJWF01000049">
    <property type="protein sequence ID" value="MRL38818.1"/>
    <property type="molecule type" value="Genomic_DNA"/>
</dbReference>
<dbReference type="PANTHER" id="PTHR43166">
    <property type="entry name" value="AMINO ACID IMPORT ATP-BINDING PROTEIN"/>
    <property type="match status" value="1"/>
</dbReference>
<dbReference type="SUPFAM" id="SSF52540">
    <property type="entry name" value="P-loop containing nucleoside triphosphate hydrolases"/>
    <property type="match status" value="1"/>
</dbReference>
<dbReference type="SMART" id="SM00382">
    <property type="entry name" value="AAA"/>
    <property type="match status" value="1"/>
</dbReference>
<comment type="similarity">
    <text evidence="2">Belongs to the ABC transporter superfamily.</text>
</comment>
<dbReference type="PIRSF" id="PIRSF039085">
    <property type="entry name" value="ABC_ATPase_HisP"/>
    <property type="match status" value="1"/>
</dbReference>
<reference evidence="10" key="1">
    <citation type="submission" date="2019-10" db="EMBL/GenBank/DDBJ databases">
        <title>Molecular typing, antibiotic resistance determination and virulence profiling for 36 multidrug-resistant clinical Klebsiella pneumoniae isolates using second- and third-generation sequencing.</title>
        <authorList>
            <person name="Shelenkov A."/>
            <person name="Mikhaylova Y."/>
            <person name="Yanushevich Y."/>
            <person name="Samoilov A."/>
            <person name="Petrova L."/>
            <person name="Fomina V."/>
            <person name="Gusarov V."/>
            <person name="Zamyatin M."/>
            <person name="Shagin D."/>
        </authorList>
    </citation>
    <scope>NUCLEOTIDE SEQUENCE [LARGE SCALE GENOMIC DNA]</scope>
    <source>
        <strain evidence="10">CriePir115</strain>
    </source>
</reference>
<dbReference type="InterPro" id="IPR017871">
    <property type="entry name" value="ABC_transporter-like_CS"/>
</dbReference>
<dbReference type="AlphaFoldDB" id="A0A9J6S6T9"/>
<evidence type="ECO:0000259" key="9">
    <source>
        <dbReference type="PROSITE" id="PS50893"/>
    </source>
</evidence>
<keyword evidence="6 10" id="KW-0067">ATP-binding</keyword>
<evidence type="ECO:0000256" key="8">
    <source>
        <dbReference type="ARBA" id="ARBA00023136"/>
    </source>
</evidence>
<keyword evidence="8" id="KW-0472">Membrane</keyword>